<sequence length="317" mass="32864">MSVLVFADSSEGKFKKTAFEVVSYGKKVAEQLGTGLVTLTINGGDASELYKYGAEKVVEVKNDLASFNAKAYASIVKQVAEAQSADVVVVDSSVDGLTLGPLVAVALEAGYASNVVALPSSTSPFVVKRKAFSNKGFNNTEISTAKKVVGVAKNSFGAHENVVSGSAESFDATLPELGVSSVSIDKAQGKVTIADADVVVSAGRGLKGPENWGMVEELADVLGAATACSKPVSDLGWRPHSEHVGQTGKPVASNLYIAIGISGAIQHLAGVNASKVKVVINNDPEAPFFKAADYGIVGDAFEVVPQLIEKLKVFKQS</sequence>
<proteinExistence type="inferred from homology"/>
<dbReference type="PANTHER" id="PTHR43153">
    <property type="entry name" value="ELECTRON TRANSFER FLAVOPROTEIN ALPHA"/>
    <property type="match status" value="1"/>
</dbReference>
<keyword evidence="2" id="KW-0813">Transport</keyword>
<organism evidence="4 5">
    <name type="scientific">Tenacibaculum geojense</name>
    <dbReference type="NCBI Taxonomy" id="915352"/>
    <lineage>
        <taxon>Bacteria</taxon>
        <taxon>Pseudomonadati</taxon>
        <taxon>Bacteroidota</taxon>
        <taxon>Flavobacteriia</taxon>
        <taxon>Flavobacteriales</taxon>
        <taxon>Flavobacteriaceae</taxon>
        <taxon>Tenacibaculum</taxon>
    </lineage>
</organism>
<evidence type="ECO:0000256" key="1">
    <source>
        <dbReference type="ARBA" id="ARBA00005817"/>
    </source>
</evidence>
<dbReference type="InterPro" id="IPR014731">
    <property type="entry name" value="ETF_asu_C"/>
</dbReference>
<keyword evidence="5" id="KW-1185">Reference proteome</keyword>
<dbReference type="SUPFAM" id="SSF52467">
    <property type="entry name" value="DHS-like NAD/FAD-binding domain"/>
    <property type="match status" value="1"/>
</dbReference>
<protein>
    <submittedName>
        <fullName evidence="4">Electron transfer flavoprotein subunit alpha/FixB family protein</fullName>
    </submittedName>
</protein>
<comment type="similarity">
    <text evidence="1">Belongs to the ETF alpha-subunit/FixB family.</text>
</comment>
<dbReference type="PANTHER" id="PTHR43153:SF1">
    <property type="entry name" value="ELECTRON TRANSFER FLAVOPROTEIN SUBUNIT ALPHA, MITOCHONDRIAL"/>
    <property type="match status" value="1"/>
</dbReference>
<dbReference type="RefSeq" id="WP_386107836.1">
    <property type="nucleotide sequence ID" value="NZ_JBHTJR010000047.1"/>
</dbReference>
<dbReference type="InterPro" id="IPR001308">
    <property type="entry name" value="ETF_a/FixB"/>
</dbReference>
<keyword evidence="2" id="KW-0249">Electron transport</keyword>
<evidence type="ECO:0000313" key="5">
    <source>
        <dbReference type="Proteomes" id="UP001597062"/>
    </source>
</evidence>
<dbReference type="PIRSF" id="PIRSF000089">
    <property type="entry name" value="Electra_flavoP_a"/>
    <property type="match status" value="1"/>
</dbReference>
<dbReference type="Pfam" id="PF00766">
    <property type="entry name" value="ETF_alpha"/>
    <property type="match status" value="1"/>
</dbReference>
<name>A0ABW3JTX4_9FLAO</name>
<dbReference type="Gene3D" id="3.40.50.1220">
    <property type="entry name" value="TPP-binding domain"/>
    <property type="match status" value="1"/>
</dbReference>
<evidence type="ECO:0000313" key="4">
    <source>
        <dbReference type="EMBL" id="MFD0993509.1"/>
    </source>
</evidence>
<accession>A0ABW3JTX4</accession>
<dbReference type="InterPro" id="IPR014730">
    <property type="entry name" value="ETF_a/b_N"/>
</dbReference>
<dbReference type="Proteomes" id="UP001597062">
    <property type="component" value="Unassembled WGS sequence"/>
</dbReference>
<dbReference type="SUPFAM" id="SSF52402">
    <property type="entry name" value="Adenine nucleotide alpha hydrolases-like"/>
    <property type="match status" value="1"/>
</dbReference>
<evidence type="ECO:0000259" key="3">
    <source>
        <dbReference type="SMART" id="SM00893"/>
    </source>
</evidence>
<dbReference type="SMART" id="SM00893">
    <property type="entry name" value="ETF"/>
    <property type="match status" value="1"/>
</dbReference>
<reference evidence="5" key="1">
    <citation type="journal article" date="2019" name="Int. J. Syst. Evol. Microbiol.">
        <title>The Global Catalogue of Microorganisms (GCM) 10K type strain sequencing project: providing services to taxonomists for standard genome sequencing and annotation.</title>
        <authorList>
            <consortium name="The Broad Institute Genomics Platform"/>
            <consortium name="The Broad Institute Genome Sequencing Center for Infectious Disease"/>
            <person name="Wu L."/>
            <person name="Ma J."/>
        </authorList>
    </citation>
    <scope>NUCLEOTIDE SEQUENCE [LARGE SCALE GENOMIC DNA]</scope>
    <source>
        <strain evidence="5">CCUG 60527</strain>
    </source>
</reference>
<dbReference type="Gene3D" id="3.40.50.620">
    <property type="entry name" value="HUPs"/>
    <property type="match status" value="1"/>
</dbReference>
<dbReference type="InterPro" id="IPR029035">
    <property type="entry name" value="DHS-like_NAD/FAD-binding_dom"/>
</dbReference>
<gene>
    <name evidence="4" type="ORF">ACFQ1U_09870</name>
</gene>
<feature type="domain" description="Electron transfer flavoprotein alpha/beta-subunit N-terminal" evidence="3">
    <location>
        <begin position="3"/>
        <end position="186"/>
    </location>
</feature>
<dbReference type="InterPro" id="IPR014729">
    <property type="entry name" value="Rossmann-like_a/b/a_fold"/>
</dbReference>
<evidence type="ECO:0000256" key="2">
    <source>
        <dbReference type="ARBA" id="ARBA00022982"/>
    </source>
</evidence>
<dbReference type="EMBL" id="JBHTJR010000047">
    <property type="protein sequence ID" value="MFD0993509.1"/>
    <property type="molecule type" value="Genomic_DNA"/>
</dbReference>
<comment type="caution">
    <text evidence="4">The sequence shown here is derived from an EMBL/GenBank/DDBJ whole genome shotgun (WGS) entry which is preliminary data.</text>
</comment>
<dbReference type="Pfam" id="PF01012">
    <property type="entry name" value="ETF"/>
    <property type="match status" value="1"/>
</dbReference>